<evidence type="ECO:0000313" key="2">
    <source>
        <dbReference type="EMBL" id="BAS20552.1"/>
    </source>
</evidence>
<dbReference type="PATRIC" id="fig|43675.28.peg.1338"/>
<name>A0A0K2S154_9MICC</name>
<accession>A0A0K2S154</accession>
<feature type="transmembrane region" description="Helical" evidence="1">
    <location>
        <begin position="230"/>
        <end position="254"/>
    </location>
</feature>
<evidence type="ECO:0000313" key="3">
    <source>
        <dbReference type="Proteomes" id="UP000066203"/>
    </source>
</evidence>
<dbReference type="EMBL" id="AP014938">
    <property type="protein sequence ID" value="BAS20552.1"/>
    <property type="molecule type" value="Genomic_DNA"/>
</dbReference>
<keyword evidence="1" id="KW-0472">Membrane</keyword>
<dbReference type="RefSeq" id="WP_060824522.1">
    <property type="nucleotide sequence ID" value="NZ_AP014938.1"/>
</dbReference>
<feature type="transmembrane region" description="Helical" evidence="1">
    <location>
        <begin position="16"/>
        <end position="35"/>
    </location>
</feature>
<dbReference type="AlphaFoldDB" id="A0A0K2S154"/>
<keyword evidence="1" id="KW-1133">Transmembrane helix</keyword>
<feature type="transmembrane region" description="Helical" evidence="1">
    <location>
        <begin position="124"/>
        <end position="145"/>
    </location>
</feature>
<reference evidence="3" key="1">
    <citation type="submission" date="2015-08" db="EMBL/GenBank/DDBJ databases">
        <title>Complete genome sequence of Rothia mucilaginosa strain NUM-Rm6536.</title>
        <authorList>
            <person name="Nambu T."/>
        </authorList>
    </citation>
    <scope>NUCLEOTIDE SEQUENCE [LARGE SCALE GENOMIC DNA]</scope>
    <source>
        <strain evidence="3">NUM-Rm6536</strain>
    </source>
</reference>
<proteinExistence type="predicted"/>
<organism evidence="2">
    <name type="scientific">Rothia mucilaginosa</name>
    <dbReference type="NCBI Taxonomy" id="43675"/>
    <lineage>
        <taxon>Bacteria</taxon>
        <taxon>Bacillati</taxon>
        <taxon>Actinomycetota</taxon>
        <taxon>Actinomycetes</taxon>
        <taxon>Micrococcales</taxon>
        <taxon>Micrococcaceae</taxon>
        <taxon>Rothia</taxon>
    </lineage>
</organism>
<sequence>MDLSALGLPMEQLRDVWLIAFMVYVGLCLLVDIAYPVPIKKEKAAELYLEVSGSPVDEARRATAERTAMGAPLSSSRKGSATKKAKKKLDSIEGAGVFSGWFHVVMYLWGWIVAVSIFTLYWDIVYDGVVLPALLLPFLMVYLGARFGRRHWRTARGYSENDRALGMPRIYSATLGKLSAPFRVRSTVPGVEPIRDDRTVYWVLNGIAFLLAAVFLTSLAGWSIDEDWEAIYIGHASWFLAAAYIPLMIMLLMYNRDYVLFNPDSFQAGRLLLPAKSRPYSDVRAFRVYPKNPDAINLNPKDASQWRLEILLPGGRKHNYSLNDHQIDCLVAQIAFNIEQGRWAQLDSPADREMLAKYFVDGRVICTTMGYKPAGKHAEEAARRASFQKAQYK</sequence>
<dbReference type="Proteomes" id="UP000066203">
    <property type="component" value="Chromosome"/>
</dbReference>
<feature type="transmembrane region" description="Helical" evidence="1">
    <location>
        <begin position="202"/>
        <end position="224"/>
    </location>
</feature>
<feature type="transmembrane region" description="Helical" evidence="1">
    <location>
        <begin position="94"/>
        <end position="118"/>
    </location>
</feature>
<evidence type="ECO:0008006" key="4">
    <source>
        <dbReference type="Google" id="ProtNLM"/>
    </source>
</evidence>
<protein>
    <recommendedName>
        <fullName evidence="4">Sugar dehydrogenase</fullName>
    </recommendedName>
</protein>
<keyword evidence="1" id="KW-0812">Transmembrane</keyword>
<evidence type="ECO:0000256" key="1">
    <source>
        <dbReference type="SAM" id="Phobius"/>
    </source>
</evidence>
<gene>
    <name evidence="2" type="ORF">RM6536_1305</name>
</gene>